<gene>
    <name evidence="1" type="ORF">ERS008472_01425</name>
</gene>
<evidence type="ECO:0000313" key="2">
    <source>
        <dbReference type="Proteomes" id="UP000041882"/>
    </source>
</evidence>
<accession>A0A0T9P349</accession>
<dbReference type="Proteomes" id="UP000041882">
    <property type="component" value="Unassembled WGS sequence"/>
</dbReference>
<name>A0A0T9P349_9GAMM</name>
<protein>
    <submittedName>
        <fullName evidence="1">Uncharacterized protein</fullName>
    </submittedName>
</protein>
<evidence type="ECO:0000313" key="1">
    <source>
        <dbReference type="EMBL" id="CNH43519.1"/>
    </source>
</evidence>
<organism evidence="1 2">
    <name type="scientific">Yersinia thracica</name>
    <dbReference type="NCBI Taxonomy" id="2890319"/>
    <lineage>
        <taxon>Bacteria</taxon>
        <taxon>Pseudomonadati</taxon>
        <taxon>Pseudomonadota</taxon>
        <taxon>Gammaproteobacteria</taxon>
        <taxon>Enterobacterales</taxon>
        <taxon>Yersiniaceae</taxon>
        <taxon>Yersinia</taxon>
    </lineage>
</organism>
<keyword evidence="2" id="KW-1185">Reference proteome</keyword>
<dbReference type="EMBL" id="CQAW01000005">
    <property type="protein sequence ID" value="CNH43519.1"/>
    <property type="molecule type" value="Genomic_DNA"/>
</dbReference>
<sequence>MRPVCRLRARGACDGFCVRDGTREKIGGVGDKNGMIAYCMNFSKDDCKIATVLIIF</sequence>
<dbReference type="AlphaFoldDB" id="A0A0T9P349"/>
<proteinExistence type="predicted"/>
<reference evidence="2" key="1">
    <citation type="submission" date="2015-03" db="EMBL/GenBank/DDBJ databases">
        <authorList>
            <consortium name="Pathogen Informatics"/>
            <person name="Murphy D."/>
        </authorList>
    </citation>
    <scope>NUCLEOTIDE SEQUENCE [LARGE SCALE GENOMIC DNA]</scope>
    <source>
        <strain evidence="2">IP6945</strain>
    </source>
</reference>